<proteinExistence type="predicted"/>
<keyword evidence="1" id="KW-0843">Virulence</keyword>
<evidence type="ECO:0000313" key="3">
    <source>
        <dbReference type="Proteomes" id="UP001222434"/>
    </source>
</evidence>
<protein>
    <submittedName>
        <fullName evidence="2">Uncharacterized protein</fullName>
    </submittedName>
</protein>
<comment type="caution">
    <text evidence="2">The sequence shown here is derived from an EMBL/GenBank/DDBJ whole genome shotgun (WGS) entry which is preliminary data.</text>
</comment>
<sequence>MNTINELLNKINKEKSGDTLSLADIISMSFSEFRHRSSEALTWRETNLLYKQAHHESKQSKLAELRILSRANPQLANTTNLDISPSSQNSSYNNWFYGRAHRFVKPGSVASMFSPAAYLTELYRESKNLHPETSQYHLNKRRPDIAALALTQDNMDEELSTLSLSNELLLHNIQTLEKTDYNGVMKMLSTYRQTGLTPYHLPYESARQAILLQDHIQDLKQ</sequence>
<evidence type="ECO:0000313" key="2">
    <source>
        <dbReference type="EMBL" id="MDE1480012.1"/>
    </source>
</evidence>
<dbReference type="InterPro" id="IPR018003">
    <property type="entry name" value="Insecticidal_toxin/plasmid_vir"/>
</dbReference>
<dbReference type="RefSeq" id="WP_274713478.1">
    <property type="nucleotide sequence ID" value="NZ_JAILSO010000090.1"/>
</dbReference>
<accession>A0AAJ1N2X8</accession>
<dbReference type="Pfam" id="PF03538">
    <property type="entry name" value="VRP1"/>
    <property type="match status" value="1"/>
</dbReference>
<reference evidence="2" key="2">
    <citation type="journal article" date="2022" name="J. Evol. Biol.">
        <title>Pre- and post-association barriers to host switching in sympatric mutualists.</title>
        <authorList>
            <person name="Dinges Z.M."/>
            <person name="Phillips R.K."/>
            <person name="Lively C.M."/>
            <person name="Bashey F."/>
        </authorList>
    </citation>
    <scope>NUCLEOTIDE SEQUENCE</scope>
    <source>
        <strain evidence="2">MC_266_E_2016</strain>
    </source>
</reference>
<organism evidence="2 3">
    <name type="scientific">Xenorhabdus bovienii</name>
    <name type="common">Xenorhabdus nematophila subsp. bovienii</name>
    <dbReference type="NCBI Taxonomy" id="40576"/>
    <lineage>
        <taxon>Bacteria</taxon>
        <taxon>Pseudomonadati</taxon>
        <taxon>Pseudomonadota</taxon>
        <taxon>Gammaproteobacteria</taxon>
        <taxon>Enterobacterales</taxon>
        <taxon>Morganellaceae</taxon>
        <taxon>Xenorhabdus</taxon>
    </lineage>
</organism>
<name>A0AAJ1N2X8_XENBV</name>
<dbReference type="AlphaFoldDB" id="A0AAJ1N2X8"/>
<reference evidence="2" key="1">
    <citation type="submission" date="2021-08" db="EMBL/GenBank/DDBJ databases">
        <authorList>
            <person name="Papudeshi B."/>
            <person name="Bashey-Visser F."/>
        </authorList>
    </citation>
    <scope>NUCLEOTIDE SEQUENCE</scope>
    <source>
        <strain evidence="2">MC_266_E_2016</strain>
    </source>
</reference>
<dbReference type="EMBL" id="JAILSO010000090">
    <property type="protein sequence ID" value="MDE1480012.1"/>
    <property type="molecule type" value="Genomic_DNA"/>
</dbReference>
<evidence type="ECO:0000256" key="1">
    <source>
        <dbReference type="ARBA" id="ARBA00023026"/>
    </source>
</evidence>
<gene>
    <name evidence="2" type="ORF">KKJ01_17740</name>
</gene>
<dbReference type="Proteomes" id="UP001222434">
    <property type="component" value="Unassembled WGS sequence"/>
</dbReference>